<sequence length="36" mass="4261">MAKDRRQLLDSIVFYIFKAIFASMILIYEMSYINGV</sequence>
<comment type="caution">
    <text evidence="2">The sequence shown here is derived from an EMBL/GenBank/DDBJ whole genome shotgun (WGS) entry which is preliminary data.</text>
</comment>
<evidence type="ECO:0000313" key="3">
    <source>
        <dbReference type="Proteomes" id="UP000033854"/>
    </source>
</evidence>
<gene>
    <name evidence="2" type="ORF">UV06_C0004G0047</name>
</gene>
<reference evidence="2 3" key="1">
    <citation type="journal article" date="2015" name="Nature">
        <title>rRNA introns, odd ribosomes, and small enigmatic genomes across a large radiation of phyla.</title>
        <authorList>
            <person name="Brown C.T."/>
            <person name="Hug L.A."/>
            <person name="Thomas B.C."/>
            <person name="Sharon I."/>
            <person name="Castelle C.J."/>
            <person name="Singh A."/>
            <person name="Wilkins M.J."/>
            <person name="Williams K.H."/>
            <person name="Banfield J.F."/>
        </authorList>
    </citation>
    <scope>NUCLEOTIDE SEQUENCE [LARGE SCALE GENOMIC DNA]</scope>
</reference>
<evidence type="ECO:0000256" key="1">
    <source>
        <dbReference type="SAM" id="Phobius"/>
    </source>
</evidence>
<name>A0A0G0Z2B5_9BACT</name>
<protein>
    <submittedName>
        <fullName evidence="2">Uncharacterized protein</fullName>
    </submittedName>
</protein>
<dbReference type="AlphaFoldDB" id="A0A0G0Z2B5"/>
<keyword evidence="1" id="KW-1133">Transmembrane helix</keyword>
<accession>A0A0G0Z2B5</accession>
<proteinExistence type="predicted"/>
<keyword evidence="1" id="KW-0812">Transmembrane</keyword>
<organism evidence="2 3">
    <name type="scientific">Candidatus Collierbacteria bacterium GW2011_GWA2_42_17</name>
    <dbReference type="NCBI Taxonomy" id="1618378"/>
    <lineage>
        <taxon>Bacteria</taxon>
        <taxon>Candidatus Collieribacteriota</taxon>
    </lineage>
</organism>
<keyword evidence="1" id="KW-0472">Membrane</keyword>
<dbReference type="Proteomes" id="UP000033854">
    <property type="component" value="Unassembled WGS sequence"/>
</dbReference>
<dbReference type="EMBL" id="LCDA01000004">
    <property type="protein sequence ID" value="KKS42912.1"/>
    <property type="molecule type" value="Genomic_DNA"/>
</dbReference>
<evidence type="ECO:0000313" key="2">
    <source>
        <dbReference type="EMBL" id="KKS42912.1"/>
    </source>
</evidence>
<feature type="transmembrane region" description="Helical" evidence="1">
    <location>
        <begin position="12"/>
        <end position="33"/>
    </location>
</feature>